<dbReference type="SMART" id="SM00912">
    <property type="entry name" value="Haemagg_act"/>
    <property type="match status" value="1"/>
</dbReference>
<dbReference type="Gene3D" id="2.160.20.10">
    <property type="entry name" value="Single-stranded right-handed beta-helix, Pectin lyase-like"/>
    <property type="match status" value="2"/>
</dbReference>
<protein>
    <submittedName>
        <fullName evidence="3">CHAT domain-containing protein</fullName>
    </submittedName>
</protein>
<proteinExistence type="predicted"/>
<feature type="compositionally biased region" description="Polar residues" evidence="1">
    <location>
        <begin position="1264"/>
        <end position="1281"/>
    </location>
</feature>
<dbReference type="Pfam" id="PF05860">
    <property type="entry name" value="TPS"/>
    <property type="match status" value="1"/>
</dbReference>
<accession>A0A6B3NES1</accession>
<dbReference type="Pfam" id="PF12770">
    <property type="entry name" value="CHAT"/>
    <property type="match status" value="1"/>
</dbReference>
<dbReference type="InterPro" id="IPR024983">
    <property type="entry name" value="CHAT_dom"/>
</dbReference>
<dbReference type="PANTHER" id="PTHR10098">
    <property type="entry name" value="RAPSYN-RELATED"/>
    <property type="match status" value="1"/>
</dbReference>
<dbReference type="NCBIfam" id="TIGR01901">
    <property type="entry name" value="adhes_NPXG"/>
    <property type="match status" value="1"/>
</dbReference>
<feature type="region of interest" description="Disordered" evidence="1">
    <location>
        <begin position="1209"/>
        <end position="1281"/>
    </location>
</feature>
<dbReference type="InterPro" id="IPR008638">
    <property type="entry name" value="FhaB/CdiA-like_TPS"/>
</dbReference>
<feature type="domain" description="Filamentous haemagglutinin FhaB/tRNA nuclease CdiA-like TPS" evidence="2">
    <location>
        <begin position="32"/>
        <end position="146"/>
    </location>
</feature>
<name>A0A6B3NES1_9CYAN</name>
<sequence length="1721" mass="180180">MKLSLGVLEKSLIFLLLQLIATVPVLAQQITPAQDGTGTSVTIIGNQLQISGGTLSSDGSNLFHSLEDFGLDAGQIANFISNPEIYNIFSRVVGGNPSLIDGLIQVTGGNSNLFLINPAGIVFGTNAQLNLPASFTATTATGIGFDGDNWFNVFGDNHYQDLIGSPQSLVFDLAEPGSIINAGNLAVSQGQNLALLGGSVINTGQLRAAGGKIAIAAVPGENLVRISQPGQLLSLEIEPRVVDGQMLPITALDLPSLLTGSAESLVTRLSVSPETGVQLNNFAIQVPTQTQTAIISGTIDTSNFSSDLISRLPQTGGMVHVLGKKVRLLDAHINAAGIDGGGTVLIGSQAVESVPYALQTYISSDSLINADAALSGDGGRVIVKAEETTEFYGNIVARGGVFSQSRFLSSEPLTAIDGGGNGGFVELASDKNLIFRGTVLPSAINGRAGTVKLFSQEITIADRSQTDSVEVIADNFILSGDTDEMFTISESTLEELPANTNLLLEATGKIAIADLNDQVLSFASGSEGTIELRADSDGDGFGSFSMNPKDRINANQRDVKISGASITIGILDTSASFTSADAGAISLNASNGSISASNLYANSFNLAGNIGNAGAVTLNADNNITVAGLISADSVTNFGDAGRGGDISLNAENGKISVSQITTTSSNQAAGNISFTGEVALTQPNTVLTTTGGTADGDITFNDTLNGTNASSVSLTLNSGSGTITFNGIGDISPLDNLLINSTGDVQLAGEHNFRQNYSFDNPVSLIGDTTINSPNRLIFNNSVEFKTHQLTLTADEIDLSAAISGQGNLSLEPFTAQRGITIGGNDNDYPDTLNLTGAEIDLLNNGINSITIGRVDGSGAITIASDITFYDPVILRSPLGSGSINTVGTTITGASNTKITFLANLDINTGEIINPGKEINFTSHNGNIDTSAGTVDTSSSNNGGKINLTAGGNIITGDIYSNSSGSGSGGQITLNADSGTINTTKGTLNSGSYAGNGGDIDLAASNELTTNNLDSSSVFGNGGDITLRSNNSAISTGNLNSSGGIDGGDIRVADSSQFSSGVINSSGDSQRGGAIKLEDASEIEFSWLNAEGGTTGGNIEITSQNLIRATTTFMAANGIDASISSAGGSSGGAITIEYGGNILEPFIVGNYTANGTKGAITSGEFTIEPFESLISTREGNISITNLRQRQLPATAVDISPVSVEVSPQLLPEPSPVSVEISPQLLPEPSPSSMEISPEPFLKTSPSSVEVSPQPSSPSPPNPINITQKLYSPVSPSSTGNENLEVIESTDESFSRDFQKHLGLSNTTGTSLKQARQILRRVESFTGIKPAIVYALFVPETITPTPSHPLQDISDMHLQPEAQWFGDSQISQLRSLIPQQSDRLELILVTPQGKPIRQSLTINRAEILSIAQQFRQTVSNIRDNQAYLAPAQQMYQWLVAPLEAQLQQLGIENLAYIMDAGLRSIPLGAMHDGKQFIIEKYSVGLMPSLNLTATGYSNIRNSQLLAMGASRFSNNLSLPAVPVELANITKIWPGKSFLNQDFTLKNLKSQRQQTPFGIIHLATHAEFQAGEPTDSYIQLADSKLHPAQLKSVGWGEPPVELLVLSACRTAVGDPQAELGFAGMAVQAGVKSVLASLWYVSDEGTLGLMSEFYQQLQQAPTKTEALRQTQLAMLKGKVRIEAEELITSERLFPLAANLSEFNNRDFSHPYYWSAFTIVGNPW</sequence>
<evidence type="ECO:0000256" key="1">
    <source>
        <dbReference type="SAM" id="MobiDB-lite"/>
    </source>
</evidence>
<organism evidence="3">
    <name type="scientific">Symploca sp. SIO1C4</name>
    <dbReference type="NCBI Taxonomy" id="2607765"/>
    <lineage>
        <taxon>Bacteria</taxon>
        <taxon>Bacillati</taxon>
        <taxon>Cyanobacteriota</taxon>
        <taxon>Cyanophyceae</taxon>
        <taxon>Coleofasciculales</taxon>
        <taxon>Coleofasciculaceae</taxon>
        <taxon>Symploca</taxon>
    </lineage>
</organism>
<dbReference type="InterPro" id="IPR012334">
    <property type="entry name" value="Pectin_lyas_fold"/>
</dbReference>
<reference evidence="3" key="1">
    <citation type="submission" date="2019-11" db="EMBL/GenBank/DDBJ databases">
        <title>Genomic insights into an expanded diversity of filamentous marine cyanobacteria reveals the extraordinary biosynthetic potential of Moorea and Okeania.</title>
        <authorList>
            <person name="Ferreira Leao T."/>
            <person name="Wang M."/>
            <person name="Moss N."/>
            <person name="Da Silva R."/>
            <person name="Sanders J."/>
            <person name="Nurk S."/>
            <person name="Gurevich A."/>
            <person name="Humphrey G."/>
            <person name="Reher R."/>
            <person name="Zhu Q."/>
            <person name="Belda-Ferre P."/>
            <person name="Glukhov E."/>
            <person name="Rex R."/>
            <person name="Dorrestein P.C."/>
            <person name="Knight R."/>
            <person name="Pevzner P."/>
            <person name="Gerwick W.H."/>
            <person name="Gerwick L."/>
        </authorList>
    </citation>
    <scope>NUCLEOTIDE SEQUENCE</scope>
    <source>
        <strain evidence="3">SIO1C4</strain>
    </source>
</reference>
<evidence type="ECO:0000313" key="3">
    <source>
        <dbReference type="EMBL" id="NER27658.1"/>
    </source>
</evidence>
<dbReference type="SUPFAM" id="SSF51126">
    <property type="entry name" value="Pectin lyase-like"/>
    <property type="match status" value="1"/>
</dbReference>
<dbReference type="InterPro" id="IPR011050">
    <property type="entry name" value="Pectin_lyase_fold/virulence"/>
</dbReference>
<evidence type="ECO:0000259" key="2">
    <source>
        <dbReference type="SMART" id="SM00912"/>
    </source>
</evidence>
<feature type="compositionally biased region" description="Low complexity" evidence="1">
    <location>
        <begin position="1216"/>
        <end position="1254"/>
    </location>
</feature>
<gene>
    <name evidence="3" type="ORF">F6J89_08480</name>
</gene>
<dbReference type="EMBL" id="JAAHFQ010000121">
    <property type="protein sequence ID" value="NER27658.1"/>
    <property type="molecule type" value="Genomic_DNA"/>
</dbReference>
<comment type="caution">
    <text evidence="3">The sequence shown here is derived from an EMBL/GenBank/DDBJ whole genome shotgun (WGS) entry which is preliminary data.</text>
</comment>